<dbReference type="Gene3D" id="3.30.420.10">
    <property type="entry name" value="Ribonuclease H-like superfamily/Ribonuclease H"/>
    <property type="match status" value="1"/>
</dbReference>
<dbReference type="InterPro" id="IPR050951">
    <property type="entry name" value="Retrovirus_Pol_polyprotein"/>
</dbReference>
<evidence type="ECO:0000256" key="1">
    <source>
        <dbReference type="SAM" id="MobiDB-lite"/>
    </source>
</evidence>
<feature type="region of interest" description="Disordered" evidence="1">
    <location>
        <begin position="230"/>
        <end position="304"/>
    </location>
</feature>
<dbReference type="SUPFAM" id="SSF53098">
    <property type="entry name" value="Ribonuclease H-like"/>
    <property type="match status" value="1"/>
</dbReference>
<evidence type="ECO:0000313" key="3">
    <source>
        <dbReference type="EMBL" id="KAJ8971182.1"/>
    </source>
</evidence>
<dbReference type="Proteomes" id="UP001162164">
    <property type="component" value="Unassembled WGS sequence"/>
</dbReference>
<dbReference type="Gene3D" id="2.30.30.850">
    <property type="match status" value="1"/>
</dbReference>
<organism evidence="3 4">
    <name type="scientific">Molorchus minor</name>
    <dbReference type="NCBI Taxonomy" id="1323400"/>
    <lineage>
        <taxon>Eukaryota</taxon>
        <taxon>Metazoa</taxon>
        <taxon>Ecdysozoa</taxon>
        <taxon>Arthropoda</taxon>
        <taxon>Hexapoda</taxon>
        <taxon>Insecta</taxon>
        <taxon>Pterygota</taxon>
        <taxon>Neoptera</taxon>
        <taxon>Endopterygota</taxon>
        <taxon>Coleoptera</taxon>
        <taxon>Polyphaga</taxon>
        <taxon>Cucujiformia</taxon>
        <taxon>Chrysomeloidea</taxon>
        <taxon>Cerambycidae</taxon>
        <taxon>Lamiinae</taxon>
        <taxon>Monochamini</taxon>
        <taxon>Molorchus</taxon>
    </lineage>
</organism>
<keyword evidence="4" id="KW-1185">Reference proteome</keyword>
<dbReference type="PROSITE" id="PS50994">
    <property type="entry name" value="INTEGRASE"/>
    <property type="match status" value="1"/>
</dbReference>
<proteinExistence type="predicted"/>
<accession>A0ABQ9J1F1</accession>
<dbReference type="InterPro" id="IPR036397">
    <property type="entry name" value="RNaseH_sf"/>
</dbReference>
<sequence>MDRGEGSAQGDGQRDSRDELIPRFGYPSVIIRDNGPQFVGAKYQSWCRRNNISTLHVATYHQRANPVERRVQEVKKLLRLHMLQKSGKAWDRQLPRIMGTLRNRPNAATRKTPCFMVYGMNVPRKGEWNHPEMVKEAENRPLVEDRNKEARINQKDYQQKYTEPVPRTDRFTVGDMVMVRRFTRHENPFTPIWRGPYPVTKRLAPNIYEIEMEGAAPTIHVDDLRPAPTGEELMEESNEDSSDDEAPAGEQIVTSAIIEPLTRNNIRPSIIEPPAPVSHGPQPGKRRRSRIIRATPNTPPSTSS</sequence>
<feature type="compositionally biased region" description="Acidic residues" evidence="1">
    <location>
        <begin position="232"/>
        <end position="247"/>
    </location>
</feature>
<name>A0ABQ9J1F1_9CUCU</name>
<dbReference type="EMBL" id="JAPWTJ010001515">
    <property type="protein sequence ID" value="KAJ8971182.1"/>
    <property type="molecule type" value="Genomic_DNA"/>
</dbReference>
<dbReference type="InterPro" id="IPR012337">
    <property type="entry name" value="RNaseH-like_sf"/>
</dbReference>
<dbReference type="PANTHER" id="PTHR37984">
    <property type="entry name" value="PROTEIN CBG26694"/>
    <property type="match status" value="1"/>
</dbReference>
<dbReference type="PANTHER" id="PTHR37984:SF5">
    <property type="entry name" value="PROTEIN NYNRIN-LIKE"/>
    <property type="match status" value="1"/>
</dbReference>
<feature type="domain" description="Integrase catalytic" evidence="2">
    <location>
        <begin position="1"/>
        <end position="121"/>
    </location>
</feature>
<evidence type="ECO:0000313" key="4">
    <source>
        <dbReference type="Proteomes" id="UP001162164"/>
    </source>
</evidence>
<protein>
    <recommendedName>
        <fullName evidence="2">Integrase catalytic domain-containing protein</fullName>
    </recommendedName>
</protein>
<gene>
    <name evidence="3" type="ORF">NQ317_003560</name>
</gene>
<reference evidence="3" key="1">
    <citation type="journal article" date="2023" name="Insect Mol. Biol.">
        <title>Genome sequencing provides insights into the evolution of gene families encoding plant cell wall-degrading enzymes in longhorned beetles.</title>
        <authorList>
            <person name="Shin N.R."/>
            <person name="Okamura Y."/>
            <person name="Kirsch R."/>
            <person name="Pauchet Y."/>
        </authorList>
    </citation>
    <scope>NUCLEOTIDE SEQUENCE</scope>
    <source>
        <strain evidence="3">MMC_N1</strain>
    </source>
</reference>
<comment type="caution">
    <text evidence="3">The sequence shown here is derived from an EMBL/GenBank/DDBJ whole genome shotgun (WGS) entry which is preliminary data.</text>
</comment>
<evidence type="ECO:0000259" key="2">
    <source>
        <dbReference type="PROSITE" id="PS50994"/>
    </source>
</evidence>
<dbReference type="InterPro" id="IPR001584">
    <property type="entry name" value="Integrase_cat-core"/>
</dbReference>